<reference evidence="4" key="1">
    <citation type="journal article" date="2023" name="G3 (Bethesda)">
        <title>Whole genome assembly and annotation of the endangered Caribbean coral Acropora cervicornis.</title>
        <authorList>
            <person name="Selwyn J.D."/>
            <person name="Vollmer S.V."/>
        </authorList>
    </citation>
    <scope>NUCLEOTIDE SEQUENCE</scope>
    <source>
        <strain evidence="4">K2</strain>
    </source>
</reference>
<dbReference type="EMBL" id="JARQWQ010000066">
    <property type="protein sequence ID" value="KAK2554893.1"/>
    <property type="molecule type" value="Genomic_DNA"/>
</dbReference>
<organism evidence="4 5">
    <name type="scientific">Acropora cervicornis</name>
    <name type="common">Staghorn coral</name>
    <dbReference type="NCBI Taxonomy" id="6130"/>
    <lineage>
        <taxon>Eukaryota</taxon>
        <taxon>Metazoa</taxon>
        <taxon>Cnidaria</taxon>
        <taxon>Anthozoa</taxon>
        <taxon>Hexacorallia</taxon>
        <taxon>Scleractinia</taxon>
        <taxon>Astrocoeniina</taxon>
        <taxon>Acroporidae</taxon>
        <taxon>Acropora</taxon>
    </lineage>
</organism>
<feature type="domain" description="C2H2-type" evidence="3">
    <location>
        <begin position="741"/>
        <end position="767"/>
    </location>
</feature>
<evidence type="ECO:0000256" key="2">
    <source>
        <dbReference type="SAM" id="MobiDB-lite"/>
    </source>
</evidence>
<dbReference type="GO" id="GO:0008270">
    <property type="term" value="F:zinc ion binding"/>
    <property type="evidence" value="ECO:0007669"/>
    <property type="project" value="UniProtKB-KW"/>
</dbReference>
<dbReference type="PROSITE" id="PS50157">
    <property type="entry name" value="ZINC_FINGER_C2H2_2"/>
    <property type="match status" value="1"/>
</dbReference>
<comment type="caution">
    <text evidence="4">The sequence shown here is derived from an EMBL/GenBank/DDBJ whole genome shotgun (WGS) entry which is preliminary data.</text>
</comment>
<dbReference type="PROSITE" id="PS00028">
    <property type="entry name" value="ZINC_FINGER_C2H2_1"/>
    <property type="match status" value="1"/>
</dbReference>
<keyword evidence="5" id="KW-1185">Reference proteome</keyword>
<evidence type="ECO:0000313" key="5">
    <source>
        <dbReference type="Proteomes" id="UP001249851"/>
    </source>
</evidence>
<keyword evidence="1" id="KW-0862">Zinc</keyword>
<gene>
    <name evidence="4" type="ORF">P5673_023564</name>
</gene>
<evidence type="ECO:0000259" key="3">
    <source>
        <dbReference type="PROSITE" id="PS50157"/>
    </source>
</evidence>
<dbReference type="AlphaFoldDB" id="A0AAD9Q579"/>
<dbReference type="PANTHER" id="PTHR33845:SF1">
    <property type="entry name" value="C2H2-TYPE DOMAIN-CONTAINING PROTEIN"/>
    <property type="match status" value="1"/>
</dbReference>
<dbReference type="InterPro" id="IPR013087">
    <property type="entry name" value="Znf_C2H2_type"/>
</dbReference>
<feature type="region of interest" description="Disordered" evidence="2">
    <location>
        <begin position="98"/>
        <end position="119"/>
    </location>
</feature>
<sequence length="973" mass="109613">MEVCCSFKTITGGVCGSDSRGRKRDIQVVPLSACSKDIENHLSSYSFTGPLNEMDLIFCRAAIFKMPANLDNMTICPRHRGKLGTGWTRGATRCRIPHALSNHGKGRNKTWPKGDRGLGKHESEVVLRKTGVFVQPGSGICRSCRDTIKSLSISSSPPTTVDELEAQLKKATLHEVPVQKPHHQCNPETPLTTEQQTPFIPSVIPKDFDLSISSQSEEDTLPSSTPKDKLNCFLAARDVSPVRSVMKIPWDETAGRTKRHYLRKARQVVFAKLEEIAPNNSDSLLRAVKERQLNDDGGTDYFLLEALAECYENASHWNSRRQILSIFADKVNFRTIQQYVPNITRHRYSIARHHLMLHGGGVQLTPEKRARIKAPSEKLNHFLEFITSARVVKDLPFGEKTLKLSSAEIKIPNVVRTSIPEQIVKQYQRVADKLGDEYELGVSWSKEQIRKLKMAKRYLKSDYKVHVSLSSSVPDHCRRYSLSVESDSDFTTTCNHQHDSVCERCNLFPTVLQEVEMQLGKAKVACDVKEEMKFVLTQAKKNIEAWKAHIIRSVNQDAARLDILNALDDTSVLVVLDWAMKFIPRKYRESQADWFGKRGISWHVSVAMRKHAGKTLQTLTLESCGGVRGVATVVCGPLTIPDPNPFPKWDGVSLLNDITFYSEEMRVWRAYGVGEGKVVPYSNFPLKEVVQLPFFDKASDVAISDLSFSDLTPRRRQDAECTGGTVASAESNSETEDDTLFTCPEDGCVKSFQRFSSLQKHLDGGSHRYALERESLQDKAMLRYAENLESGAASIEENVEAVISEESEEVSFVKVGWALKHAHTSRRRLNDKQKNYLIELFLFGEKTGRKADANEVSKTMRKARNDDGSLLFQSDEYLTSLQIASFFSRLAAKKSVLVSSSTSDLANEDYCDDFVSPMAEKELEEMSQEVIKELSIQHPITFQSYNICRNGRDIEAFKIFDSNVRGNLQVLRT</sequence>
<evidence type="ECO:0000313" key="4">
    <source>
        <dbReference type="EMBL" id="KAK2554893.1"/>
    </source>
</evidence>
<evidence type="ECO:0000256" key="1">
    <source>
        <dbReference type="PROSITE-ProRule" id="PRU00042"/>
    </source>
</evidence>
<dbReference type="PANTHER" id="PTHR33845">
    <property type="entry name" value="C2H2-TYPE DOMAIN-CONTAINING PROTEIN"/>
    <property type="match status" value="1"/>
</dbReference>
<protein>
    <recommendedName>
        <fullName evidence="3">C2H2-type domain-containing protein</fullName>
    </recommendedName>
</protein>
<name>A0AAD9Q579_ACRCE</name>
<dbReference type="SMART" id="SM00355">
    <property type="entry name" value="ZnF_C2H2"/>
    <property type="match status" value="1"/>
</dbReference>
<reference evidence="4" key="2">
    <citation type="journal article" date="2023" name="Science">
        <title>Genomic signatures of disease resistance in endangered staghorn corals.</title>
        <authorList>
            <person name="Vollmer S.V."/>
            <person name="Selwyn J.D."/>
            <person name="Despard B.A."/>
            <person name="Roesel C.L."/>
        </authorList>
    </citation>
    <scope>NUCLEOTIDE SEQUENCE</scope>
    <source>
        <strain evidence="4">K2</strain>
    </source>
</reference>
<accession>A0AAD9Q579</accession>
<keyword evidence="1" id="KW-0479">Metal-binding</keyword>
<dbReference type="Proteomes" id="UP001249851">
    <property type="component" value="Unassembled WGS sequence"/>
</dbReference>
<keyword evidence="1" id="KW-0863">Zinc-finger</keyword>
<proteinExistence type="predicted"/>